<reference evidence="1 2" key="1">
    <citation type="journal article" date="2019" name="PLoS Negl. Trop. Dis.">
        <title>Whole genome sequencing of Entamoeba nuttalli reveals mammalian host-related molecular signatures and a novel octapeptide-repeat surface protein.</title>
        <authorList>
            <person name="Tanaka M."/>
            <person name="Makiuchi T."/>
            <person name="Komiyama T."/>
            <person name="Shiina T."/>
            <person name="Osaki K."/>
            <person name="Tachibana H."/>
        </authorList>
    </citation>
    <scope>NUCLEOTIDE SEQUENCE [LARGE SCALE GENOMIC DNA]</scope>
    <source>
        <strain evidence="1 2">P19-061405</strain>
    </source>
</reference>
<keyword evidence="2" id="KW-1185">Reference proteome</keyword>
<name>A0ABQ0DCD8_9EUKA</name>
<dbReference type="Proteomes" id="UP001628156">
    <property type="component" value="Unassembled WGS sequence"/>
</dbReference>
<accession>A0ABQ0DCD8</accession>
<organism evidence="1 2">
    <name type="scientific">Entamoeba nuttalli</name>
    <dbReference type="NCBI Taxonomy" id="412467"/>
    <lineage>
        <taxon>Eukaryota</taxon>
        <taxon>Amoebozoa</taxon>
        <taxon>Evosea</taxon>
        <taxon>Archamoebae</taxon>
        <taxon>Mastigamoebida</taxon>
        <taxon>Entamoebidae</taxon>
        <taxon>Entamoeba</taxon>
    </lineage>
</organism>
<dbReference type="EMBL" id="BAAFRS010000054">
    <property type="protein sequence ID" value="GAB1220522.1"/>
    <property type="molecule type" value="Genomic_DNA"/>
</dbReference>
<evidence type="ECO:0000313" key="2">
    <source>
        <dbReference type="Proteomes" id="UP001628156"/>
    </source>
</evidence>
<protein>
    <recommendedName>
        <fullName evidence="3">LisH domain-containing protein</fullName>
    </recommendedName>
</protein>
<proteinExistence type="predicted"/>
<sequence length="523" mass="61078">MDSSTKKLLHCIFEVIVSSIECKNQEVLIDLVKTAIENDVNISQLIENNKFLFKEPEQKSYRIDDDFYGYVTWINCLTRENFIEIVIQNFNDDQFIQLIKEMIEKDLLENDKKKIAKKFVYKENSYYHFINSSLNSQLTNGMIIPDYLDFKNSIEEELMKNKFVEDRAESNLKSNGQLINKKIYNSMLNDYINEKVDKHKKMIEEHLSCGELSVSFDSEQLDQNKLDKIILPQVEQQTVVTLVSDEGKLISIYSKKSNISFAHPPKNNTMLLFNENGIWKECNKSSFLFINNNQINFCDRTSNSLIELNDTTINTEFKGEILDFIGESKWNTIRIIIYNKSLKTSTVNNIDKIPMPVPSNNKVLKIVLENRFKVTNIRNDYKIIKELYNIKSPNLRLDFYVQTENNIVGLCANENTISFFEYDLNEIDKQNAQNYSKNSITRYFQKTSYNNFAITPPDPVISFDTPGFILITPLFSISNQLIITKYPFNSKLYSPMFQSNSFFIREPISQKVIDIAYRVTDNQ</sequence>
<comment type="caution">
    <text evidence="1">The sequence shown here is derived from an EMBL/GenBank/DDBJ whole genome shotgun (WGS) entry which is preliminary data.</text>
</comment>
<evidence type="ECO:0008006" key="3">
    <source>
        <dbReference type="Google" id="ProtNLM"/>
    </source>
</evidence>
<gene>
    <name evidence="1" type="ORF">ENUP19_0054G0096</name>
</gene>
<evidence type="ECO:0000313" key="1">
    <source>
        <dbReference type="EMBL" id="GAB1220522.1"/>
    </source>
</evidence>